<dbReference type="AlphaFoldDB" id="A0A9N9EE85"/>
<dbReference type="GO" id="GO:0022857">
    <property type="term" value="F:transmembrane transporter activity"/>
    <property type="evidence" value="ECO:0007669"/>
    <property type="project" value="UniProtKB-UniRule"/>
</dbReference>
<sequence length="99" mass="11173">MIQMIWMKKTLNWDETIELDDELENQEYLESSFFTKFKSAKRASATSFASICLESFLVAILQDICALLRSVAQEIDNPFGAFFAACAAVLVSCIESLNF</sequence>
<organism evidence="7 8">
    <name type="scientific">Funneliformis mosseae</name>
    <name type="common">Endomycorrhizal fungus</name>
    <name type="synonym">Glomus mosseae</name>
    <dbReference type="NCBI Taxonomy" id="27381"/>
    <lineage>
        <taxon>Eukaryota</taxon>
        <taxon>Fungi</taxon>
        <taxon>Fungi incertae sedis</taxon>
        <taxon>Mucoromycota</taxon>
        <taxon>Glomeromycotina</taxon>
        <taxon>Glomeromycetes</taxon>
        <taxon>Glomerales</taxon>
        <taxon>Glomeraceae</taxon>
        <taxon>Funneliformis</taxon>
    </lineage>
</organism>
<protein>
    <recommendedName>
        <fullName evidence="6">Protein PNS1</fullName>
    </recommendedName>
</protein>
<evidence type="ECO:0000256" key="5">
    <source>
        <dbReference type="ARBA" id="ARBA00023136"/>
    </source>
</evidence>
<proteinExistence type="inferred from homology"/>
<keyword evidence="4" id="KW-1133">Transmembrane helix</keyword>
<dbReference type="Proteomes" id="UP000789375">
    <property type="component" value="Unassembled WGS sequence"/>
</dbReference>
<name>A0A9N9EE85_FUNMO</name>
<keyword evidence="5" id="KW-0472">Membrane</keyword>
<keyword evidence="3" id="KW-0812">Transmembrane</keyword>
<dbReference type="InterPro" id="IPR007603">
    <property type="entry name" value="Choline_transptr-like"/>
</dbReference>
<evidence type="ECO:0000256" key="4">
    <source>
        <dbReference type="ARBA" id="ARBA00022989"/>
    </source>
</evidence>
<evidence type="ECO:0000313" key="8">
    <source>
        <dbReference type="Proteomes" id="UP000789375"/>
    </source>
</evidence>
<evidence type="ECO:0000256" key="3">
    <source>
        <dbReference type="ARBA" id="ARBA00022692"/>
    </source>
</evidence>
<reference evidence="7" key="1">
    <citation type="submission" date="2021-06" db="EMBL/GenBank/DDBJ databases">
        <authorList>
            <person name="Kallberg Y."/>
            <person name="Tangrot J."/>
            <person name="Rosling A."/>
        </authorList>
    </citation>
    <scope>NUCLEOTIDE SEQUENCE</scope>
    <source>
        <strain evidence="7">87-6 pot B 2015</strain>
    </source>
</reference>
<comment type="subcellular location">
    <subcellularLocation>
        <location evidence="6">Cell membrane</location>
        <topology evidence="6">Multi-pass membrane protein</topology>
    </subcellularLocation>
    <subcellularLocation>
        <location evidence="1">Membrane</location>
        <topology evidence="1">Multi-pass membrane protein</topology>
    </subcellularLocation>
</comment>
<accession>A0A9N9EE85</accession>
<dbReference type="GO" id="GO:0005886">
    <property type="term" value="C:plasma membrane"/>
    <property type="evidence" value="ECO:0007669"/>
    <property type="project" value="UniProtKB-SubCell"/>
</dbReference>
<evidence type="ECO:0000256" key="6">
    <source>
        <dbReference type="RuleBase" id="RU368066"/>
    </source>
</evidence>
<gene>
    <name evidence="7" type="ORF">FMOSSE_LOCUS12598</name>
</gene>
<evidence type="ECO:0000256" key="2">
    <source>
        <dbReference type="ARBA" id="ARBA00007168"/>
    </source>
</evidence>
<comment type="function">
    <text evidence="6">Probably involved in transport through the plasma membrane.</text>
</comment>
<dbReference type="Pfam" id="PF04515">
    <property type="entry name" value="Choline_transpo"/>
    <property type="match status" value="1"/>
</dbReference>
<comment type="caution">
    <text evidence="7">The sequence shown here is derived from an EMBL/GenBank/DDBJ whole genome shotgun (WGS) entry which is preliminary data.</text>
</comment>
<keyword evidence="8" id="KW-1185">Reference proteome</keyword>
<evidence type="ECO:0000256" key="1">
    <source>
        <dbReference type="ARBA" id="ARBA00004141"/>
    </source>
</evidence>
<comment type="similarity">
    <text evidence="2 6">Belongs to the CTL (choline transporter-like) family.</text>
</comment>
<evidence type="ECO:0000313" key="7">
    <source>
        <dbReference type="EMBL" id="CAG8674952.1"/>
    </source>
</evidence>
<dbReference type="EMBL" id="CAJVPP010006180">
    <property type="protein sequence ID" value="CAG8674952.1"/>
    <property type="molecule type" value="Genomic_DNA"/>
</dbReference>